<name>A0A1G9DIK3_9GAMM</name>
<gene>
    <name evidence="2" type="ORF">SAMN05216212_2821</name>
</gene>
<keyword evidence="1" id="KW-0812">Transmembrane</keyword>
<proteinExistence type="predicted"/>
<evidence type="ECO:0000256" key="1">
    <source>
        <dbReference type="SAM" id="Phobius"/>
    </source>
</evidence>
<feature type="transmembrane region" description="Helical" evidence="1">
    <location>
        <begin position="109"/>
        <end position="128"/>
    </location>
</feature>
<dbReference type="Proteomes" id="UP000199305">
    <property type="component" value="Unassembled WGS sequence"/>
</dbReference>
<organism evidence="2 3">
    <name type="scientific">Microbulbifer yueqingensis</name>
    <dbReference type="NCBI Taxonomy" id="658219"/>
    <lineage>
        <taxon>Bacteria</taxon>
        <taxon>Pseudomonadati</taxon>
        <taxon>Pseudomonadota</taxon>
        <taxon>Gammaproteobacteria</taxon>
        <taxon>Cellvibrionales</taxon>
        <taxon>Microbulbiferaceae</taxon>
        <taxon>Microbulbifer</taxon>
    </lineage>
</organism>
<feature type="transmembrane region" description="Helical" evidence="1">
    <location>
        <begin position="38"/>
        <end position="53"/>
    </location>
</feature>
<dbReference type="STRING" id="658219.SAMN05216212_2821"/>
<dbReference type="RefSeq" id="WP_091515600.1">
    <property type="nucleotide sequence ID" value="NZ_FNFH01000006.1"/>
</dbReference>
<keyword evidence="1" id="KW-1133">Transmembrane helix</keyword>
<evidence type="ECO:0000313" key="2">
    <source>
        <dbReference type="EMBL" id="SDK63678.1"/>
    </source>
</evidence>
<accession>A0A1G9DIK3</accession>
<reference evidence="3" key="1">
    <citation type="submission" date="2016-10" db="EMBL/GenBank/DDBJ databases">
        <authorList>
            <person name="Varghese N."/>
            <person name="Submissions S."/>
        </authorList>
    </citation>
    <scope>NUCLEOTIDE SEQUENCE [LARGE SCALE GENOMIC DNA]</scope>
    <source>
        <strain evidence="3">CGMCC 1.10658</strain>
    </source>
</reference>
<protein>
    <submittedName>
        <fullName evidence="2">Uncharacterized protein</fullName>
    </submittedName>
</protein>
<sequence>MTTESKRSLANLLLSLLVVPLAIHIAFSGNSEDFLQDIFLFAGIPLIIGNRAVKRIFPLVPLDPEAFSINGLEENRIYQPCRNLAPKIIAIFPIAFGLVFSIHGYQGGSAILTVFGTVLLLLGIWTLFGKVSRFIDLDNKTVIKRGQWLWFRWEEEVALARFERITIVRYSSGRNSNIPSFAVNLAEKTSRDGATGFNLNMNLANFTGAGLYERARRYGQRCADLTGVPFVDREEF</sequence>
<evidence type="ECO:0000313" key="3">
    <source>
        <dbReference type="Proteomes" id="UP000199305"/>
    </source>
</evidence>
<dbReference type="EMBL" id="FNFH01000006">
    <property type="protein sequence ID" value="SDK63678.1"/>
    <property type="molecule type" value="Genomic_DNA"/>
</dbReference>
<feature type="transmembrane region" description="Helical" evidence="1">
    <location>
        <begin position="84"/>
        <end position="103"/>
    </location>
</feature>
<keyword evidence="1" id="KW-0472">Membrane</keyword>
<dbReference type="AlphaFoldDB" id="A0A1G9DIK3"/>
<keyword evidence="3" id="KW-1185">Reference proteome</keyword>